<dbReference type="InterPro" id="IPR003644">
    <property type="entry name" value="Calx_beta"/>
</dbReference>
<dbReference type="Pfam" id="PF03160">
    <property type="entry name" value="Calx-beta"/>
    <property type="match status" value="1"/>
</dbReference>
<dbReference type="Proteomes" id="UP000198742">
    <property type="component" value="Unassembled WGS sequence"/>
</dbReference>
<evidence type="ECO:0000256" key="1">
    <source>
        <dbReference type="ARBA" id="ARBA00022729"/>
    </source>
</evidence>
<proteinExistence type="predicted"/>
<gene>
    <name evidence="6" type="ORF">SAMN04489844_0199</name>
</gene>
<evidence type="ECO:0000256" key="2">
    <source>
        <dbReference type="ARBA" id="ARBA00022737"/>
    </source>
</evidence>
<evidence type="ECO:0000256" key="3">
    <source>
        <dbReference type="ARBA" id="ARBA00022837"/>
    </source>
</evidence>
<name>A0A1H4JL80_9ACTN</name>
<feature type="domain" description="Calx-beta" evidence="5">
    <location>
        <begin position="419"/>
        <end position="518"/>
    </location>
</feature>
<keyword evidence="3" id="KW-0106">Calcium</keyword>
<dbReference type="GO" id="GO:0007154">
    <property type="term" value="P:cell communication"/>
    <property type="evidence" value="ECO:0007669"/>
    <property type="project" value="InterPro"/>
</dbReference>
<keyword evidence="7" id="KW-1185">Reference proteome</keyword>
<dbReference type="EMBL" id="FNRT01000002">
    <property type="protein sequence ID" value="SEB47079.1"/>
    <property type="molecule type" value="Genomic_DNA"/>
</dbReference>
<keyword evidence="2" id="KW-0677">Repeat</keyword>
<dbReference type="InterPro" id="IPR038081">
    <property type="entry name" value="CalX-like_sf"/>
</dbReference>
<dbReference type="Pfam" id="PF08757">
    <property type="entry name" value="CotH"/>
    <property type="match status" value="1"/>
</dbReference>
<accession>A0A1H4JL80</accession>
<evidence type="ECO:0000313" key="6">
    <source>
        <dbReference type="EMBL" id="SEB47079.1"/>
    </source>
</evidence>
<feature type="signal peptide" evidence="4">
    <location>
        <begin position="1"/>
        <end position="26"/>
    </location>
</feature>
<dbReference type="Gene3D" id="2.60.40.2030">
    <property type="match status" value="1"/>
</dbReference>
<dbReference type="OrthoDB" id="9779955at2"/>
<sequence length="522" mass="57767">MTKPRLLLVALVAGSLLAGLPSAAPASTGRAPAPEVLPDPAAAAAVGWPPAPPTQLVIDTAGAPISREDYVPGSVTLDGITHVTEVRGRGNSTWGWAKKPYKLKLEDDAALVGDVPHDEWVLLAGYGDRSALRTAAAFAIAAQTRLAWTPKLRFVDVVLNGQPQGLYLLTEQVEEGTGRVDLPKDGFLLEVNRRYLRDDEPGFRTRRGTPVAFKDPDEVTKRQRRSVHRAVSRFENVLWSPSFADRRRGYARYINVSRLIDWYLVEELFANQDSNFQSSVNFSWSPGQRFVMGPVWDFDLSAGTKWKTTSSPTGWYTRTGTHWVSRMLQDPAFARRVKNRWYELRPAVDLVLSQLRTASATLGASADADWQQWHADGSDLEWTRRAQSRAGEVDFLASWLGTRAQWLSQNEVRVADVRIPTTERARTVWVPVVLHSPATAAVDVPWTVTALKKAEPGVDFVAAQGTLTFQPGERRHYVPVQVLDDKRTEGRELVHVEVTGASGDVLLGSPSTAIVAIARNRR</sequence>
<dbReference type="STRING" id="402596.SAMN04489844_0199"/>
<dbReference type="RefSeq" id="WP_090967449.1">
    <property type="nucleotide sequence ID" value="NZ_FNRT01000002.1"/>
</dbReference>
<organism evidence="6 7">
    <name type="scientific">Nocardioides exalbidus</name>
    <dbReference type="NCBI Taxonomy" id="402596"/>
    <lineage>
        <taxon>Bacteria</taxon>
        <taxon>Bacillati</taxon>
        <taxon>Actinomycetota</taxon>
        <taxon>Actinomycetes</taxon>
        <taxon>Propionibacteriales</taxon>
        <taxon>Nocardioidaceae</taxon>
        <taxon>Nocardioides</taxon>
    </lineage>
</organism>
<dbReference type="AlphaFoldDB" id="A0A1H4JL80"/>
<reference evidence="7" key="1">
    <citation type="submission" date="2016-10" db="EMBL/GenBank/DDBJ databases">
        <authorList>
            <person name="Varghese N."/>
            <person name="Submissions S."/>
        </authorList>
    </citation>
    <scope>NUCLEOTIDE SEQUENCE [LARGE SCALE GENOMIC DNA]</scope>
    <source>
        <strain evidence="7">DSM 22017</strain>
    </source>
</reference>
<dbReference type="SUPFAM" id="SSF141072">
    <property type="entry name" value="CalX-like"/>
    <property type="match status" value="1"/>
</dbReference>
<dbReference type="InterPro" id="IPR014867">
    <property type="entry name" value="Spore_coat_CotH_CotH2/3/7"/>
</dbReference>
<evidence type="ECO:0000259" key="5">
    <source>
        <dbReference type="Pfam" id="PF03160"/>
    </source>
</evidence>
<dbReference type="GO" id="GO:0016020">
    <property type="term" value="C:membrane"/>
    <property type="evidence" value="ECO:0007669"/>
    <property type="project" value="InterPro"/>
</dbReference>
<evidence type="ECO:0000256" key="4">
    <source>
        <dbReference type="SAM" id="SignalP"/>
    </source>
</evidence>
<evidence type="ECO:0000313" key="7">
    <source>
        <dbReference type="Proteomes" id="UP000198742"/>
    </source>
</evidence>
<protein>
    <submittedName>
        <fullName evidence="6">Calx-beta domain-containing protein</fullName>
    </submittedName>
</protein>
<feature type="chain" id="PRO_5011502131" evidence="4">
    <location>
        <begin position="27"/>
        <end position="522"/>
    </location>
</feature>
<keyword evidence="1 4" id="KW-0732">Signal</keyword>